<name>A0AAD3TH17_NEPGR</name>
<reference evidence="1" key="1">
    <citation type="submission" date="2023-05" db="EMBL/GenBank/DDBJ databases">
        <title>Nepenthes gracilis genome sequencing.</title>
        <authorList>
            <person name="Fukushima K."/>
        </authorList>
    </citation>
    <scope>NUCLEOTIDE SEQUENCE</scope>
    <source>
        <strain evidence="1">SING2019-196</strain>
    </source>
</reference>
<dbReference type="AlphaFoldDB" id="A0AAD3TH17"/>
<comment type="caution">
    <text evidence="1">The sequence shown here is derived from an EMBL/GenBank/DDBJ whole genome shotgun (WGS) entry which is preliminary data.</text>
</comment>
<keyword evidence="2" id="KW-1185">Reference proteome</keyword>
<proteinExistence type="predicted"/>
<dbReference type="Proteomes" id="UP001279734">
    <property type="component" value="Unassembled WGS sequence"/>
</dbReference>
<organism evidence="1 2">
    <name type="scientific">Nepenthes gracilis</name>
    <name type="common">Slender pitcher plant</name>
    <dbReference type="NCBI Taxonomy" id="150966"/>
    <lineage>
        <taxon>Eukaryota</taxon>
        <taxon>Viridiplantae</taxon>
        <taxon>Streptophyta</taxon>
        <taxon>Embryophyta</taxon>
        <taxon>Tracheophyta</taxon>
        <taxon>Spermatophyta</taxon>
        <taxon>Magnoliopsida</taxon>
        <taxon>eudicotyledons</taxon>
        <taxon>Gunneridae</taxon>
        <taxon>Pentapetalae</taxon>
        <taxon>Caryophyllales</taxon>
        <taxon>Nepenthaceae</taxon>
        <taxon>Nepenthes</taxon>
    </lineage>
</organism>
<evidence type="ECO:0000313" key="1">
    <source>
        <dbReference type="EMBL" id="GMH28853.1"/>
    </source>
</evidence>
<dbReference type="EMBL" id="BSYO01000035">
    <property type="protein sequence ID" value="GMH28853.1"/>
    <property type="molecule type" value="Genomic_DNA"/>
</dbReference>
<protein>
    <submittedName>
        <fullName evidence="1">Uncharacterized protein</fullName>
    </submittedName>
</protein>
<gene>
    <name evidence="1" type="ORF">Nepgr_030696</name>
</gene>
<accession>A0AAD3TH17</accession>
<evidence type="ECO:0000313" key="2">
    <source>
        <dbReference type="Proteomes" id="UP001279734"/>
    </source>
</evidence>
<sequence length="172" mass="18048">MEESLSVLLPAAARDVPCQSARKEQEGGLSSVFVTVAASGANSMCAGRLHKAAPIFARCMGEGKCSWGQPGSRFGNQDDDPCGSFAQGKMGLCSMHGALIQDKRVHGGVTLELLVENQNSSKLDNMKDLLSDDVNPWTIKIGTSATIIQELTGFPSAVNSPSSCPVAEGQVH</sequence>